<evidence type="ECO:0000313" key="4">
    <source>
        <dbReference type="EMBL" id="NEV70171.1"/>
    </source>
</evidence>
<keyword evidence="2 3" id="KW-0456">Lyase</keyword>
<dbReference type="GO" id="GO:0017006">
    <property type="term" value="P:protein-tetrapyrrole linkage"/>
    <property type="evidence" value="ECO:0007669"/>
    <property type="project" value="UniProtKB-UniRule"/>
</dbReference>
<evidence type="ECO:0000256" key="3">
    <source>
        <dbReference type="HAMAP-Rule" id="MF_01459"/>
    </source>
</evidence>
<gene>
    <name evidence="3" type="primary">cpcS</name>
    <name evidence="4" type="ORF">QQ91_024080</name>
</gene>
<dbReference type="GO" id="GO:0016829">
    <property type="term" value="F:lyase activity"/>
    <property type="evidence" value="ECO:0007669"/>
    <property type="project" value="UniProtKB-KW"/>
</dbReference>
<dbReference type="EMBL" id="JTHE02000003">
    <property type="protein sequence ID" value="NEV70171.1"/>
    <property type="molecule type" value="Genomic_DNA"/>
</dbReference>
<accession>A0A0C1VBA6</accession>
<dbReference type="Gene3D" id="2.40.128.20">
    <property type="match status" value="1"/>
</dbReference>
<comment type="caution">
    <text evidence="4">The sequence shown here is derived from an EMBL/GenBank/DDBJ whole genome shotgun (WGS) entry which is preliminary data.</text>
</comment>
<name>A0A0C1VBA6_9CYAN</name>
<evidence type="ECO:0000256" key="1">
    <source>
        <dbReference type="ARBA" id="ARBA00010681"/>
    </source>
</evidence>
<evidence type="ECO:0000256" key="2">
    <source>
        <dbReference type="ARBA" id="ARBA00023239"/>
    </source>
</evidence>
<comment type="function">
    <text evidence="3">Covalently attaches a chromophore to Cys residue(s) of phycobiliproteins.</text>
</comment>
<dbReference type="InterPro" id="IPR012674">
    <property type="entry name" value="Calycin"/>
</dbReference>
<organism evidence="4">
    <name type="scientific">Lyngbya confervoides BDU141951</name>
    <dbReference type="NCBI Taxonomy" id="1574623"/>
    <lineage>
        <taxon>Bacteria</taxon>
        <taxon>Bacillati</taxon>
        <taxon>Cyanobacteriota</taxon>
        <taxon>Cyanophyceae</taxon>
        <taxon>Oscillatoriophycideae</taxon>
        <taxon>Oscillatoriales</taxon>
        <taxon>Microcoleaceae</taxon>
        <taxon>Lyngbya</taxon>
    </lineage>
</organism>
<sequence length="185" mass="21626">MDIQPFYDFFDCCVGEWVTERTYHYLTHQEVERSRTEFAVAPITRDLKEKVLSDNQYGEVEDIDTMPGFRLGFHTVSETGEEVSQELRMLFVPRLTGDGFLEGDYLRDRAYEEAKPIISHFRFGLHHRELLMTTRYTQVVSVDSITLVNPTLRIRRILNYQRPPVDHAPLETVRLAGFGVEQKQP</sequence>
<dbReference type="EC" id="4.-.-.-" evidence="3"/>
<dbReference type="AlphaFoldDB" id="A0A0C1VBA6"/>
<dbReference type="HAMAP" id="MF_01459">
    <property type="entry name" value="Chrphore_lyase_CpxS"/>
    <property type="match status" value="1"/>
</dbReference>
<protein>
    <recommendedName>
        <fullName evidence="3">Chromophore lyase CpcS/CpeS</fullName>
        <ecNumber evidence="3">4.-.-.-</ecNumber>
    </recommendedName>
</protein>
<reference evidence="4" key="3">
    <citation type="submission" date="2020-02" db="EMBL/GenBank/DDBJ databases">
        <authorList>
            <person name="Sarangi A.N."/>
            <person name="Ghosh S."/>
            <person name="Mukherjee M."/>
            <person name="Tripathy S."/>
        </authorList>
    </citation>
    <scope>NUCLEOTIDE SEQUENCE</scope>
    <source>
        <strain evidence="4">BDU141951</strain>
    </source>
</reference>
<reference evidence="4" key="2">
    <citation type="journal article" date="2015" name="Genome Announc.">
        <title>Draft Genome Sequence of Filamentous Marine Cyanobacterium Lyngbya confervoides Strain BDU141951.</title>
        <authorList>
            <person name="Chandrababunaidu M.M."/>
            <person name="Sen D."/>
            <person name="Tripathy S."/>
        </authorList>
    </citation>
    <scope>NUCLEOTIDE SEQUENCE</scope>
    <source>
        <strain evidence="4">BDU141951</strain>
    </source>
</reference>
<reference evidence="4" key="1">
    <citation type="submission" date="2014-11" db="EMBL/GenBank/DDBJ databases">
        <authorList>
            <person name="Malar M.C."/>
            <person name="Sen D."/>
            <person name="Tripathy S."/>
        </authorList>
    </citation>
    <scope>NUCLEOTIDE SEQUENCE</scope>
    <source>
        <strain evidence="4">BDU141951</strain>
    </source>
</reference>
<proteinExistence type="inferred from homology"/>
<dbReference type="Pfam" id="PF09367">
    <property type="entry name" value="CpeS"/>
    <property type="match status" value="1"/>
</dbReference>
<dbReference type="InterPro" id="IPR018536">
    <property type="entry name" value="CpcS/CpeS"/>
</dbReference>
<comment type="similarity">
    <text evidence="1 3">Belongs to the CpcS/CpeS biliprotein lyase family.</text>
</comment>